<feature type="compositionally biased region" description="Basic residues" evidence="1">
    <location>
        <begin position="120"/>
        <end position="130"/>
    </location>
</feature>
<name>A0A6J4MNP5_9ACTN</name>
<feature type="compositionally biased region" description="Basic and acidic residues" evidence="1">
    <location>
        <begin position="200"/>
        <end position="209"/>
    </location>
</feature>
<organism evidence="2">
    <name type="scientific">uncultured Nocardioidaceae bacterium</name>
    <dbReference type="NCBI Taxonomy" id="253824"/>
    <lineage>
        <taxon>Bacteria</taxon>
        <taxon>Bacillati</taxon>
        <taxon>Actinomycetota</taxon>
        <taxon>Actinomycetes</taxon>
        <taxon>Propionibacteriales</taxon>
        <taxon>Nocardioidaceae</taxon>
        <taxon>environmental samples</taxon>
    </lineage>
</organism>
<dbReference type="GO" id="GO:0004452">
    <property type="term" value="F:isopentenyl-diphosphate delta-isomerase activity"/>
    <property type="evidence" value="ECO:0007669"/>
    <property type="project" value="UniProtKB-EC"/>
</dbReference>
<protein>
    <submittedName>
        <fullName evidence="2">Isopentenyl-diphosphate Delta-isomerase</fullName>
        <ecNumber evidence="2">5.3.3.2</ecNumber>
    </submittedName>
</protein>
<dbReference type="EMBL" id="CADCUH010000191">
    <property type="protein sequence ID" value="CAA9364744.1"/>
    <property type="molecule type" value="Genomic_DNA"/>
</dbReference>
<dbReference type="EC" id="5.3.3.2" evidence="2"/>
<feature type="region of interest" description="Disordered" evidence="1">
    <location>
        <begin position="1"/>
        <end position="209"/>
    </location>
</feature>
<proteinExistence type="predicted"/>
<keyword evidence="2" id="KW-0413">Isomerase</keyword>
<sequence>DRGARGPPRRGRPPHRHGAQGRGPHRPDPVAPGVLLLPVRRVRTPPAHPAGAAQADLAGGVDQQLLRPPGTRRGPGRRRAAPRPAGARGRRGAGPGPPGVPLPGGDAGRDAGERALPGVRRPHGRCRRAGPGRGGRDGVGRLADLQRRRARRRARGLAVVPHAGDRPRRGPGRRVAGLRPARRCRPLPVAAGRTASARAEAPERAFRPV</sequence>
<gene>
    <name evidence="2" type="ORF">AVDCRST_MAG36-2971</name>
</gene>
<reference evidence="2" key="1">
    <citation type="submission" date="2020-02" db="EMBL/GenBank/DDBJ databases">
        <authorList>
            <person name="Meier V. D."/>
        </authorList>
    </citation>
    <scope>NUCLEOTIDE SEQUENCE</scope>
    <source>
        <strain evidence="2">AVDCRST_MAG36</strain>
    </source>
</reference>
<feature type="non-terminal residue" evidence="2">
    <location>
        <position position="209"/>
    </location>
</feature>
<feature type="compositionally biased region" description="Basic and acidic residues" evidence="1">
    <location>
        <begin position="134"/>
        <end position="147"/>
    </location>
</feature>
<dbReference type="AlphaFoldDB" id="A0A6J4MNP5"/>
<feature type="non-terminal residue" evidence="2">
    <location>
        <position position="1"/>
    </location>
</feature>
<feature type="compositionally biased region" description="Basic residues" evidence="1">
    <location>
        <begin position="7"/>
        <end position="19"/>
    </location>
</feature>
<accession>A0A6J4MNP5</accession>
<evidence type="ECO:0000256" key="1">
    <source>
        <dbReference type="SAM" id="MobiDB-lite"/>
    </source>
</evidence>
<evidence type="ECO:0000313" key="2">
    <source>
        <dbReference type="EMBL" id="CAA9364744.1"/>
    </source>
</evidence>
<feature type="compositionally biased region" description="Low complexity" evidence="1">
    <location>
        <begin position="190"/>
        <end position="199"/>
    </location>
</feature>